<dbReference type="Proteomes" id="UP000182011">
    <property type="component" value="Unassembled WGS sequence"/>
</dbReference>
<keyword evidence="8 16" id="KW-0472">Membrane</keyword>
<organism evidence="18 19">
    <name type="scientific">Candidatus Kryptonium thompsonii</name>
    <dbReference type="NCBI Taxonomy" id="1633631"/>
    <lineage>
        <taxon>Bacteria</taxon>
        <taxon>Pseudomonadati</taxon>
        <taxon>Candidatus Kryptoniota</taxon>
        <taxon>Candidatus Kryptonium</taxon>
    </lineage>
</organism>
<keyword evidence="7 16" id="KW-1133">Transmembrane helix</keyword>
<proteinExistence type="inferred from homology"/>
<sequence length="363" mass="40833">MKTSEQHIDRILFTFVVLLMFIGLFVVFSSTIYIAGSKYNSGIYFLGKHFLRVLLGLAIIIFFAVFVDYSKLREYAPHIFIIVLLLLISVLIFGTGEAKRWLQVGPLGFQVSEFAKIGTIIFLSYLLEKNRDRIWDFKFGFLPLFGTVVLVFILVLLQKSFTMAFLIFSVGILLIFIAGAKFKHLALSISGGLPLLVFMFFIEPYRFQRLLAYINFSEAPNDAKHQALQALIGLGTGGLFGIGPGHSRQREFYLPLAYNDYIFSIFGEEYGFIGSLILLFIFFVIFYRGIRIARYVVDDFGRFLAVGITFLIFLTAVVHIGVVSRLLPPTGIPLPFVSYGGSAMIANCIGVGILLNISKQIKH</sequence>
<evidence type="ECO:0000256" key="9">
    <source>
        <dbReference type="ARBA" id="ARBA00032370"/>
    </source>
</evidence>
<evidence type="ECO:0000256" key="10">
    <source>
        <dbReference type="ARBA" id="ARBA00033270"/>
    </source>
</evidence>
<evidence type="ECO:0000256" key="8">
    <source>
        <dbReference type="ARBA" id="ARBA00023136"/>
    </source>
</evidence>
<evidence type="ECO:0000256" key="15">
    <source>
        <dbReference type="ARBA" id="ARBA00049902"/>
    </source>
</evidence>
<feature type="transmembrane region" description="Helical" evidence="16">
    <location>
        <begin position="107"/>
        <end position="127"/>
    </location>
</feature>
<keyword evidence="3" id="KW-0808">Transferase</keyword>
<evidence type="ECO:0000256" key="1">
    <source>
        <dbReference type="ARBA" id="ARBA00004141"/>
    </source>
</evidence>
<evidence type="ECO:0000256" key="3">
    <source>
        <dbReference type="ARBA" id="ARBA00022679"/>
    </source>
</evidence>
<evidence type="ECO:0000256" key="2">
    <source>
        <dbReference type="ARBA" id="ARBA00022676"/>
    </source>
</evidence>
<keyword evidence="18" id="KW-0132">Cell division</keyword>
<dbReference type="PANTHER" id="PTHR30474">
    <property type="entry name" value="CELL CYCLE PROTEIN"/>
    <property type="match status" value="1"/>
</dbReference>
<evidence type="ECO:0000313" key="17">
    <source>
        <dbReference type="EMBL" id="CUS78146.1"/>
    </source>
</evidence>
<evidence type="ECO:0000256" key="7">
    <source>
        <dbReference type="ARBA" id="ARBA00022989"/>
    </source>
</evidence>
<dbReference type="GO" id="GO:0005886">
    <property type="term" value="C:plasma membrane"/>
    <property type="evidence" value="ECO:0007669"/>
    <property type="project" value="TreeGrafter"/>
</dbReference>
<dbReference type="GO" id="GO:0008955">
    <property type="term" value="F:peptidoglycan glycosyltransferase activity"/>
    <property type="evidence" value="ECO:0007669"/>
    <property type="project" value="UniProtKB-EC"/>
</dbReference>
<dbReference type="Proteomes" id="UP000182200">
    <property type="component" value="Unassembled WGS sequence"/>
</dbReference>
<comment type="subcellular location">
    <subcellularLocation>
        <location evidence="1">Membrane</location>
        <topology evidence="1">Multi-pass membrane protein</topology>
    </subcellularLocation>
</comment>
<accession>A0A0P1LD80</accession>
<feature type="transmembrane region" description="Helical" evidence="16">
    <location>
        <begin position="76"/>
        <end position="95"/>
    </location>
</feature>
<dbReference type="STRING" id="1633631.GCA_001442925_01064"/>
<dbReference type="PANTHER" id="PTHR30474:SF2">
    <property type="entry name" value="PEPTIDOGLYCAN GLYCOSYLTRANSFERASE FTSW-RELATED"/>
    <property type="match status" value="1"/>
</dbReference>
<feature type="transmembrane region" description="Helical" evidence="16">
    <location>
        <begin position="336"/>
        <end position="357"/>
    </location>
</feature>
<feature type="transmembrane region" description="Helical" evidence="16">
    <location>
        <begin position="270"/>
        <end position="290"/>
    </location>
</feature>
<dbReference type="GO" id="GO:0051301">
    <property type="term" value="P:cell division"/>
    <property type="evidence" value="ECO:0007669"/>
    <property type="project" value="UniProtKB-KW"/>
</dbReference>
<evidence type="ECO:0000256" key="4">
    <source>
        <dbReference type="ARBA" id="ARBA00022692"/>
    </source>
</evidence>
<evidence type="ECO:0000256" key="6">
    <source>
        <dbReference type="ARBA" id="ARBA00022984"/>
    </source>
</evidence>
<dbReference type="RefSeq" id="WP_075426077.1">
    <property type="nucleotide sequence ID" value="NZ_CZVI01000001.1"/>
</dbReference>
<feature type="transmembrane region" description="Helical" evidence="16">
    <location>
        <begin position="12"/>
        <end position="35"/>
    </location>
</feature>
<accession>A0A0P1M612</accession>
<reference evidence="17 20" key="2">
    <citation type="submission" date="2015-11" db="EMBL/GenBank/DDBJ databases">
        <authorList>
            <person name="Varghese N."/>
        </authorList>
    </citation>
    <scope>NUCLEOTIDE SEQUENCE [LARGE SCALE GENOMIC DNA]</scope>
    <source>
        <strain evidence="17 20">JGI-8</strain>
    </source>
</reference>
<keyword evidence="5" id="KW-0133">Cell shape</keyword>
<evidence type="ECO:0000256" key="16">
    <source>
        <dbReference type="SAM" id="Phobius"/>
    </source>
</evidence>
<evidence type="ECO:0000256" key="12">
    <source>
        <dbReference type="ARBA" id="ARBA00041185"/>
    </source>
</evidence>
<accession>A0A0P1LXS8</accession>
<accession>A0A0P1L778</accession>
<feature type="transmembrane region" description="Helical" evidence="16">
    <location>
        <begin position="302"/>
        <end position="324"/>
    </location>
</feature>
<keyword evidence="18" id="KW-0131">Cell cycle</keyword>
<evidence type="ECO:0000313" key="18">
    <source>
        <dbReference type="EMBL" id="CUU04606.1"/>
    </source>
</evidence>
<name>A0A0P1LXS8_9BACT</name>
<keyword evidence="20" id="KW-1185">Reference proteome</keyword>
<dbReference type="GO" id="GO:0009252">
    <property type="term" value="P:peptidoglycan biosynthetic process"/>
    <property type="evidence" value="ECO:0007669"/>
    <property type="project" value="UniProtKB-KW"/>
</dbReference>
<evidence type="ECO:0000313" key="19">
    <source>
        <dbReference type="Proteomes" id="UP000182011"/>
    </source>
</evidence>
<evidence type="ECO:0000256" key="11">
    <source>
        <dbReference type="ARBA" id="ARBA00038053"/>
    </source>
</evidence>
<evidence type="ECO:0000313" key="20">
    <source>
        <dbReference type="Proteomes" id="UP000182200"/>
    </source>
</evidence>
<feature type="transmembrane region" description="Helical" evidence="16">
    <location>
        <begin position="139"/>
        <end position="157"/>
    </location>
</feature>
<dbReference type="GO" id="GO:0032153">
    <property type="term" value="C:cell division site"/>
    <property type="evidence" value="ECO:0007669"/>
    <property type="project" value="TreeGrafter"/>
</dbReference>
<reference evidence="18 19" key="1">
    <citation type="submission" date="2015-11" db="EMBL/GenBank/DDBJ databases">
        <authorList>
            <person name="Zhang Y."/>
            <person name="Guo Z."/>
        </authorList>
    </citation>
    <scope>NUCLEOTIDE SEQUENCE [LARGE SCALE GENOMIC DNA]</scope>
    <source>
        <strain evidence="18">JGI-4</strain>
    </source>
</reference>
<dbReference type="GO" id="GO:0015648">
    <property type="term" value="F:lipid-linked peptidoglycan transporter activity"/>
    <property type="evidence" value="ECO:0007669"/>
    <property type="project" value="TreeGrafter"/>
</dbReference>
<dbReference type="InterPro" id="IPR001182">
    <property type="entry name" value="FtsW/RodA"/>
</dbReference>
<accession>A0A0P1LAP1</accession>
<gene>
    <name evidence="18" type="ORF">JGI4_01065</name>
    <name evidence="17" type="ORF">JGI8_00204</name>
</gene>
<accession>A0A0P1MAY2</accession>
<keyword evidence="2" id="KW-0328">Glycosyltransferase</keyword>
<accession>A0A0S4N0B4</accession>
<evidence type="ECO:0000256" key="5">
    <source>
        <dbReference type="ARBA" id="ARBA00022960"/>
    </source>
</evidence>
<keyword evidence="6" id="KW-0573">Peptidoglycan synthesis</keyword>
<comment type="similarity">
    <text evidence="11">Belongs to the SEDS family. FtsW subfamily.</text>
</comment>
<evidence type="ECO:0000256" key="13">
    <source>
        <dbReference type="ARBA" id="ARBA00041418"/>
    </source>
</evidence>
<accession>A0A0P1LNV0</accession>
<dbReference type="AlphaFoldDB" id="A0A0P1LXS8"/>
<protein>
    <recommendedName>
        <fullName evidence="12">Probable peptidoglycan glycosyltransferase FtsW</fullName>
        <ecNumber evidence="14">2.4.99.28</ecNumber>
    </recommendedName>
    <alternativeName>
        <fullName evidence="13">Cell division protein FtsW</fullName>
    </alternativeName>
    <alternativeName>
        <fullName evidence="10">Cell wall polymerase</fullName>
    </alternativeName>
    <alternativeName>
        <fullName evidence="9">Peptidoglycan polymerase</fullName>
    </alternativeName>
</protein>
<accession>A0A0P1MVD7</accession>
<keyword evidence="4 16" id="KW-0812">Transmembrane</keyword>
<dbReference type="EC" id="2.4.99.28" evidence="14"/>
<feature type="transmembrane region" description="Helical" evidence="16">
    <location>
        <begin position="185"/>
        <end position="202"/>
    </location>
</feature>
<comment type="catalytic activity">
    <reaction evidence="15">
        <text>[GlcNAc-(1-&gt;4)-Mur2Ac(oyl-L-Ala-gamma-D-Glu-L-Lys-D-Ala-D-Ala)](n)-di-trans,octa-cis-undecaprenyl diphosphate + beta-D-GlcNAc-(1-&gt;4)-Mur2Ac(oyl-L-Ala-gamma-D-Glu-L-Lys-D-Ala-D-Ala)-di-trans,octa-cis-undecaprenyl diphosphate = [GlcNAc-(1-&gt;4)-Mur2Ac(oyl-L-Ala-gamma-D-Glu-L-Lys-D-Ala-D-Ala)](n+1)-di-trans,octa-cis-undecaprenyl diphosphate + di-trans,octa-cis-undecaprenyl diphosphate + H(+)</text>
        <dbReference type="Rhea" id="RHEA:23708"/>
        <dbReference type="Rhea" id="RHEA-COMP:9602"/>
        <dbReference type="Rhea" id="RHEA-COMP:9603"/>
        <dbReference type="ChEBI" id="CHEBI:15378"/>
        <dbReference type="ChEBI" id="CHEBI:58405"/>
        <dbReference type="ChEBI" id="CHEBI:60033"/>
        <dbReference type="ChEBI" id="CHEBI:78435"/>
        <dbReference type="EC" id="2.4.99.28"/>
    </reaction>
</comment>
<evidence type="ECO:0000256" key="14">
    <source>
        <dbReference type="ARBA" id="ARBA00044770"/>
    </source>
</evidence>
<feature type="transmembrane region" description="Helical" evidence="16">
    <location>
        <begin position="163"/>
        <end position="180"/>
    </location>
</feature>
<feature type="transmembrane region" description="Helical" evidence="16">
    <location>
        <begin position="50"/>
        <end position="69"/>
    </location>
</feature>
<dbReference type="EMBL" id="CZVI01000001">
    <property type="protein sequence ID" value="CUS78146.1"/>
    <property type="molecule type" value="Genomic_DNA"/>
</dbReference>
<dbReference type="Pfam" id="PF01098">
    <property type="entry name" value="FTSW_RODA_SPOVE"/>
    <property type="match status" value="1"/>
</dbReference>
<dbReference type="EMBL" id="FAOP01000004">
    <property type="protein sequence ID" value="CUU04606.1"/>
    <property type="molecule type" value="Genomic_DNA"/>
</dbReference>
<dbReference type="GO" id="GO:0008360">
    <property type="term" value="P:regulation of cell shape"/>
    <property type="evidence" value="ECO:0007669"/>
    <property type="project" value="UniProtKB-KW"/>
</dbReference>